<evidence type="ECO:0000256" key="1">
    <source>
        <dbReference type="SAM" id="MobiDB-lite"/>
    </source>
</evidence>
<feature type="compositionally biased region" description="Low complexity" evidence="1">
    <location>
        <begin position="58"/>
        <end position="67"/>
    </location>
</feature>
<sequence length="85" mass="9791">MHIMEESQRGRTHLLHNLACVEDNWEEREGEEGRKITERKAERNKRVAGGREKKSRSRPPFSSPSDPQHVRAVRGGLPSSYFLGH</sequence>
<dbReference type="WBParaSite" id="Csp11.Scaffold629.g13747.t1">
    <property type="protein sequence ID" value="Csp11.Scaffold629.g13747.t1"/>
    <property type="gene ID" value="Csp11.Scaffold629.g13747"/>
</dbReference>
<feature type="region of interest" description="Disordered" evidence="1">
    <location>
        <begin position="25"/>
        <end position="85"/>
    </location>
</feature>
<accession>A0A1I7U0X1</accession>
<dbReference type="Proteomes" id="UP000095282">
    <property type="component" value="Unplaced"/>
</dbReference>
<evidence type="ECO:0000313" key="2">
    <source>
        <dbReference type="Proteomes" id="UP000095282"/>
    </source>
</evidence>
<organism evidence="2 3">
    <name type="scientific">Caenorhabditis tropicalis</name>
    <dbReference type="NCBI Taxonomy" id="1561998"/>
    <lineage>
        <taxon>Eukaryota</taxon>
        <taxon>Metazoa</taxon>
        <taxon>Ecdysozoa</taxon>
        <taxon>Nematoda</taxon>
        <taxon>Chromadorea</taxon>
        <taxon>Rhabditida</taxon>
        <taxon>Rhabditina</taxon>
        <taxon>Rhabditomorpha</taxon>
        <taxon>Rhabditoidea</taxon>
        <taxon>Rhabditidae</taxon>
        <taxon>Peloderinae</taxon>
        <taxon>Caenorhabditis</taxon>
    </lineage>
</organism>
<evidence type="ECO:0000313" key="3">
    <source>
        <dbReference type="WBParaSite" id="Csp11.Scaffold629.g13747.t1"/>
    </source>
</evidence>
<keyword evidence="2" id="KW-1185">Reference proteome</keyword>
<name>A0A1I7U0X1_9PELO</name>
<feature type="compositionally biased region" description="Basic and acidic residues" evidence="1">
    <location>
        <begin position="31"/>
        <end position="52"/>
    </location>
</feature>
<proteinExistence type="predicted"/>
<reference evidence="3" key="1">
    <citation type="submission" date="2016-11" db="UniProtKB">
        <authorList>
            <consortium name="WormBaseParasite"/>
        </authorList>
    </citation>
    <scope>IDENTIFICATION</scope>
</reference>
<dbReference type="AlphaFoldDB" id="A0A1I7U0X1"/>
<protein>
    <submittedName>
        <fullName evidence="3">Uncharacterized protein</fullName>
    </submittedName>
</protein>